<evidence type="ECO:0000259" key="5">
    <source>
        <dbReference type="SMART" id="SM00744"/>
    </source>
</evidence>
<evidence type="ECO:0000313" key="6">
    <source>
        <dbReference type="EMBL" id="EAR88435.2"/>
    </source>
</evidence>
<keyword evidence="2" id="KW-0863">Zinc-finger</keyword>
<evidence type="ECO:0000256" key="4">
    <source>
        <dbReference type="SAM" id="Phobius"/>
    </source>
</evidence>
<feature type="domain" description="RING-CH-type" evidence="5">
    <location>
        <begin position="102"/>
        <end position="164"/>
    </location>
</feature>
<proteinExistence type="predicted"/>
<dbReference type="RefSeq" id="XP_001008680.2">
    <property type="nucleotide sequence ID" value="XM_001008680.2"/>
</dbReference>
<reference evidence="7" key="1">
    <citation type="journal article" date="2006" name="PLoS Biol.">
        <title>Macronuclear genome sequence of the ciliate Tetrahymena thermophila, a model eukaryote.</title>
        <authorList>
            <person name="Eisen J.A."/>
            <person name="Coyne R.S."/>
            <person name="Wu M."/>
            <person name="Wu D."/>
            <person name="Thiagarajan M."/>
            <person name="Wortman J.R."/>
            <person name="Badger J.H."/>
            <person name="Ren Q."/>
            <person name="Amedeo P."/>
            <person name="Jones K.M."/>
            <person name="Tallon L.J."/>
            <person name="Delcher A.L."/>
            <person name="Salzberg S.L."/>
            <person name="Silva J.C."/>
            <person name="Haas B.J."/>
            <person name="Majoros W.H."/>
            <person name="Farzad M."/>
            <person name="Carlton J.M."/>
            <person name="Smith R.K. Jr."/>
            <person name="Garg J."/>
            <person name="Pearlman R.E."/>
            <person name="Karrer K.M."/>
            <person name="Sun L."/>
            <person name="Manning G."/>
            <person name="Elde N.C."/>
            <person name="Turkewitz A.P."/>
            <person name="Asai D.J."/>
            <person name="Wilkes D.E."/>
            <person name="Wang Y."/>
            <person name="Cai H."/>
            <person name="Collins K."/>
            <person name="Stewart B.A."/>
            <person name="Lee S.R."/>
            <person name="Wilamowska K."/>
            <person name="Weinberg Z."/>
            <person name="Ruzzo W.L."/>
            <person name="Wloga D."/>
            <person name="Gaertig J."/>
            <person name="Frankel J."/>
            <person name="Tsao C.-C."/>
            <person name="Gorovsky M.A."/>
            <person name="Keeling P.J."/>
            <person name="Waller R.F."/>
            <person name="Patron N.J."/>
            <person name="Cherry J.M."/>
            <person name="Stover N.A."/>
            <person name="Krieger C.J."/>
            <person name="del Toro C."/>
            <person name="Ryder H.F."/>
            <person name="Williamson S.C."/>
            <person name="Barbeau R.A."/>
            <person name="Hamilton E.P."/>
            <person name="Orias E."/>
        </authorList>
    </citation>
    <scope>NUCLEOTIDE SEQUENCE [LARGE SCALE GENOMIC DNA]</scope>
    <source>
        <strain evidence="7">SB210</strain>
    </source>
</reference>
<name>Q22TK3_TETTS</name>
<protein>
    <submittedName>
        <fullName evidence="6">Transmembrane protein, putative</fullName>
    </submittedName>
</protein>
<keyword evidence="3" id="KW-0862">Zinc</keyword>
<keyword evidence="1" id="KW-0479">Metal-binding</keyword>
<dbReference type="SMART" id="SM00744">
    <property type="entry name" value="RINGv"/>
    <property type="match status" value="1"/>
</dbReference>
<dbReference type="EMBL" id="GG662840">
    <property type="protein sequence ID" value="EAR88435.2"/>
    <property type="molecule type" value="Genomic_DNA"/>
</dbReference>
<organism evidence="6 7">
    <name type="scientific">Tetrahymena thermophila (strain SB210)</name>
    <dbReference type="NCBI Taxonomy" id="312017"/>
    <lineage>
        <taxon>Eukaryota</taxon>
        <taxon>Sar</taxon>
        <taxon>Alveolata</taxon>
        <taxon>Ciliophora</taxon>
        <taxon>Intramacronucleata</taxon>
        <taxon>Oligohymenophorea</taxon>
        <taxon>Hymenostomatida</taxon>
        <taxon>Tetrahymenina</taxon>
        <taxon>Tetrahymenidae</taxon>
        <taxon>Tetrahymena</taxon>
    </lineage>
</organism>
<keyword evidence="4 6" id="KW-0812">Transmembrane</keyword>
<keyword evidence="4" id="KW-1133">Transmembrane helix</keyword>
<dbReference type="InterPro" id="IPR013083">
    <property type="entry name" value="Znf_RING/FYVE/PHD"/>
</dbReference>
<dbReference type="InterPro" id="IPR011016">
    <property type="entry name" value="Znf_RING-CH"/>
</dbReference>
<dbReference type="GO" id="GO:0008270">
    <property type="term" value="F:zinc ion binding"/>
    <property type="evidence" value="ECO:0007669"/>
    <property type="project" value="UniProtKB-KW"/>
</dbReference>
<dbReference type="InParanoid" id="Q22TK3"/>
<dbReference type="Proteomes" id="UP000009168">
    <property type="component" value="Unassembled WGS sequence"/>
</dbReference>
<evidence type="ECO:0000313" key="7">
    <source>
        <dbReference type="Proteomes" id="UP000009168"/>
    </source>
</evidence>
<dbReference type="GeneID" id="7836401"/>
<feature type="transmembrane region" description="Helical" evidence="4">
    <location>
        <begin position="186"/>
        <end position="207"/>
    </location>
</feature>
<keyword evidence="7" id="KW-1185">Reference proteome</keyword>
<evidence type="ECO:0000256" key="3">
    <source>
        <dbReference type="ARBA" id="ARBA00022833"/>
    </source>
</evidence>
<dbReference type="HOGENOM" id="CLU_1182241_0_0_1"/>
<accession>Q22TK3</accession>
<keyword evidence="4" id="KW-0472">Membrane</keyword>
<dbReference type="KEGG" id="tet:TTHERM_00170200"/>
<dbReference type="AlphaFoldDB" id="Q22TK3"/>
<sequence>MQVVPILAHQTSNFSNLFTQNTLENPSKIHSVGAVNNFQTFQASMVSVNVLQSSQSKDDLCSQKNMNQLTADNKQADNQVNDKQQVITPCRQRHNSDVTSHICWFCKELPKAGDPFLCNCKCQGSNLIHAACLMKIAEDEIKKKKKSKKSKKDLVTEHSCSICKYKFKSIIKYTLRFDFSVTINNFVLILLGLISLSFSIALIIICYKAFFKVIPKQLELISDIKDKLIIYLYDQEKETYFYDQTLSLSLYQKENKTIPQTINTQHKSPNQKNDIQYFNIQEQQL</sequence>
<dbReference type="Gene3D" id="3.30.40.10">
    <property type="entry name" value="Zinc/RING finger domain, C3HC4 (zinc finger)"/>
    <property type="match status" value="1"/>
</dbReference>
<evidence type="ECO:0000256" key="1">
    <source>
        <dbReference type="ARBA" id="ARBA00022723"/>
    </source>
</evidence>
<gene>
    <name evidence="6" type="ORF">TTHERM_00170200</name>
</gene>
<evidence type="ECO:0000256" key="2">
    <source>
        <dbReference type="ARBA" id="ARBA00022771"/>
    </source>
</evidence>